<protein>
    <submittedName>
        <fullName evidence="1">Protein associated with RNAse G/E</fullName>
    </submittedName>
</protein>
<sequence>MKEIIRIRALKYPDILHYEWHGELVSKSSEYVLVLCKPGRKLKHYTKETT</sequence>
<name>A0ABT9Z1R4_9BACI</name>
<dbReference type="Proteomes" id="UP001232245">
    <property type="component" value="Unassembled WGS sequence"/>
</dbReference>
<dbReference type="RefSeq" id="WP_307190706.1">
    <property type="nucleotide sequence ID" value="NZ_JAUSTZ010000004.1"/>
</dbReference>
<organism evidence="1 2">
    <name type="scientific">Metabacillus niabensis</name>
    <dbReference type="NCBI Taxonomy" id="324854"/>
    <lineage>
        <taxon>Bacteria</taxon>
        <taxon>Bacillati</taxon>
        <taxon>Bacillota</taxon>
        <taxon>Bacilli</taxon>
        <taxon>Bacillales</taxon>
        <taxon>Bacillaceae</taxon>
        <taxon>Metabacillus</taxon>
    </lineage>
</organism>
<evidence type="ECO:0000313" key="1">
    <source>
        <dbReference type="EMBL" id="MDQ0226183.1"/>
    </source>
</evidence>
<reference evidence="1 2" key="1">
    <citation type="submission" date="2023-07" db="EMBL/GenBank/DDBJ databases">
        <title>Genomic Encyclopedia of Type Strains, Phase IV (KMG-IV): sequencing the most valuable type-strain genomes for metagenomic binning, comparative biology and taxonomic classification.</title>
        <authorList>
            <person name="Goeker M."/>
        </authorList>
    </citation>
    <scope>NUCLEOTIDE SEQUENCE [LARGE SCALE GENOMIC DNA]</scope>
    <source>
        <strain evidence="1 2">DSM 17723</strain>
    </source>
</reference>
<gene>
    <name evidence="1" type="ORF">J2S02_002528</name>
</gene>
<keyword evidence="2" id="KW-1185">Reference proteome</keyword>
<comment type="caution">
    <text evidence="1">The sequence shown here is derived from an EMBL/GenBank/DDBJ whole genome shotgun (WGS) entry which is preliminary data.</text>
</comment>
<proteinExistence type="predicted"/>
<evidence type="ECO:0000313" key="2">
    <source>
        <dbReference type="Proteomes" id="UP001232245"/>
    </source>
</evidence>
<dbReference type="EMBL" id="JAUSTZ010000004">
    <property type="protein sequence ID" value="MDQ0226183.1"/>
    <property type="molecule type" value="Genomic_DNA"/>
</dbReference>
<accession>A0ABT9Z1R4</accession>